<dbReference type="PANTHER" id="PTHR36156">
    <property type="entry name" value="SLR2101 PROTEIN"/>
    <property type="match status" value="1"/>
</dbReference>
<comment type="caution">
    <text evidence="1">The sequence shown here is derived from an EMBL/GenBank/DDBJ whole genome shotgun (WGS) entry which is preliminary data.</text>
</comment>
<gene>
    <name evidence="1" type="ORF">B0T11DRAFT_286831</name>
</gene>
<dbReference type="OrthoDB" id="5840532at2759"/>
<dbReference type="SUPFAM" id="SSF51182">
    <property type="entry name" value="RmlC-like cupins"/>
    <property type="match status" value="1"/>
</dbReference>
<dbReference type="PANTHER" id="PTHR36156:SF2">
    <property type="entry name" value="CUPIN TYPE-2 DOMAIN-CONTAINING PROTEIN"/>
    <property type="match status" value="1"/>
</dbReference>
<organism evidence="1 2">
    <name type="scientific">Plectosphaerella cucumerina</name>
    <dbReference type="NCBI Taxonomy" id="40658"/>
    <lineage>
        <taxon>Eukaryota</taxon>
        <taxon>Fungi</taxon>
        <taxon>Dikarya</taxon>
        <taxon>Ascomycota</taxon>
        <taxon>Pezizomycotina</taxon>
        <taxon>Sordariomycetes</taxon>
        <taxon>Hypocreomycetidae</taxon>
        <taxon>Glomerellales</taxon>
        <taxon>Plectosphaerellaceae</taxon>
        <taxon>Plectosphaerella</taxon>
    </lineage>
</organism>
<protein>
    <submittedName>
        <fullName evidence="1">Uncharacterized protein</fullName>
    </submittedName>
</protein>
<accession>A0A8K0TDG8</accession>
<dbReference type="Proteomes" id="UP000813385">
    <property type="component" value="Unassembled WGS sequence"/>
</dbReference>
<keyword evidence="2" id="KW-1185">Reference proteome</keyword>
<dbReference type="InterPro" id="IPR047142">
    <property type="entry name" value="OryJ/VirC-like"/>
</dbReference>
<evidence type="ECO:0000313" key="2">
    <source>
        <dbReference type="Proteomes" id="UP000813385"/>
    </source>
</evidence>
<dbReference type="InterPro" id="IPR011051">
    <property type="entry name" value="RmlC_Cupin_sf"/>
</dbReference>
<dbReference type="Gene3D" id="2.60.120.10">
    <property type="entry name" value="Jelly Rolls"/>
    <property type="match status" value="1"/>
</dbReference>
<dbReference type="AlphaFoldDB" id="A0A8K0TDG8"/>
<reference evidence="1" key="1">
    <citation type="journal article" date="2021" name="Nat. Commun.">
        <title>Genetic determinants of endophytism in the Arabidopsis root mycobiome.</title>
        <authorList>
            <person name="Mesny F."/>
            <person name="Miyauchi S."/>
            <person name="Thiergart T."/>
            <person name="Pickel B."/>
            <person name="Atanasova L."/>
            <person name="Karlsson M."/>
            <person name="Huettel B."/>
            <person name="Barry K.W."/>
            <person name="Haridas S."/>
            <person name="Chen C."/>
            <person name="Bauer D."/>
            <person name="Andreopoulos W."/>
            <person name="Pangilinan J."/>
            <person name="LaButti K."/>
            <person name="Riley R."/>
            <person name="Lipzen A."/>
            <person name="Clum A."/>
            <person name="Drula E."/>
            <person name="Henrissat B."/>
            <person name="Kohler A."/>
            <person name="Grigoriev I.V."/>
            <person name="Martin F.M."/>
            <person name="Hacquard S."/>
        </authorList>
    </citation>
    <scope>NUCLEOTIDE SEQUENCE</scope>
    <source>
        <strain evidence="1">MPI-CAGE-AT-0016</strain>
    </source>
</reference>
<name>A0A8K0TDG8_9PEZI</name>
<dbReference type="InterPro" id="IPR014710">
    <property type="entry name" value="RmlC-like_jellyroll"/>
</dbReference>
<proteinExistence type="predicted"/>
<sequence>MAPPSNIQADSVSDLRKPTFLFTGHDQSSGRAIVQEKRQPPWTVYDDKLMAFNVVYTTSEFPANLSDDTNIKEHNAVMASNTLGLVKQNGTVCRFVDFAPGFDCMMHRTQSLDYSVVLEGSIELVTDSGDTELMSRGDVAVQRGTMHAWRNPSATQWARMLFVLQDCQKITLGGQALKEDLGRGVKGLPANGNDA</sequence>
<dbReference type="CDD" id="cd02231">
    <property type="entry name" value="cupin_BLL6423-like"/>
    <property type="match status" value="1"/>
</dbReference>
<evidence type="ECO:0000313" key="1">
    <source>
        <dbReference type="EMBL" id="KAH7353446.1"/>
    </source>
</evidence>
<dbReference type="EMBL" id="JAGPXD010000005">
    <property type="protein sequence ID" value="KAH7353446.1"/>
    <property type="molecule type" value="Genomic_DNA"/>
</dbReference>